<keyword evidence="3" id="KW-0012">Acyltransferase</keyword>
<feature type="domain" description="Malonyl-CoA:ACP transacylase (MAT)" evidence="5">
    <location>
        <begin position="21"/>
        <end position="315"/>
    </location>
</feature>
<dbReference type="Gene3D" id="3.40.366.10">
    <property type="entry name" value="Malonyl-Coenzyme A Acyl Carrier Protein, domain 2"/>
    <property type="match status" value="1"/>
</dbReference>
<comment type="catalytic activity">
    <reaction evidence="4">
        <text>holo-[ACP] + malonyl-CoA = malonyl-[ACP] + CoA</text>
        <dbReference type="Rhea" id="RHEA:41792"/>
        <dbReference type="Rhea" id="RHEA-COMP:9623"/>
        <dbReference type="Rhea" id="RHEA-COMP:9685"/>
        <dbReference type="ChEBI" id="CHEBI:57287"/>
        <dbReference type="ChEBI" id="CHEBI:57384"/>
        <dbReference type="ChEBI" id="CHEBI:64479"/>
        <dbReference type="ChEBI" id="CHEBI:78449"/>
        <dbReference type="EC" id="2.3.1.39"/>
    </reaction>
</comment>
<dbReference type="GO" id="GO:0006633">
    <property type="term" value="P:fatty acid biosynthetic process"/>
    <property type="evidence" value="ECO:0007669"/>
    <property type="project" value="TreeGrafter"/>
</dbReference>
<sequence length="330" mass="35872">MRATRLVRFASTVSRSKSAIAFPGQGTQKPGLLKEFLTSHRQIVDPILKETDEALGENLSQALVDEHTKYDVNETRNTQPILVAYGYTMFQVVKHELEKQGLPLPEYCLGHSLGEYSAYASSGLLSYSTAIELVRKRAVAMSEATSAYPAPTSMVAVLTLGHDAAALRDIVAGIPNCSLAIINGPSQMVLSGDSRSIRLALDRITTSLKLKRPFRTKALQVSGPFHSPIMAPARKYMESIVDDYKLNWPPSMGIVSNISGKLFSDEQEVYHSIINTPVEPVLWAPSISFLPTLGVDKIYSIGSTSFVKSALSKGEATEVVQIDGPSTLSL</sequence>
<dbReference type="AlphaFoldDB" id="A0A060T7R4"/>
<dbReference type="GO" id="GO:0005739">
    <property type="term" value="C:mitochondrion"/>
    <property type="evidence" value="ECO:0007669"/>
    <property type="project" value="TreeGrafter"/>
</dbReference>
<reference evidence="6" key="1">
    <citation type="submission" date="2014-02" db="EMBL/GenBank/DDBJ databases">
        <authorList>
            <person name="Genoscope - CEA"/>
        </authorList>
    </citation>
    <scope>NUCLEOTIDE SEQUENCE</scope>
    <source>
        <strain evidence="6">LS3</strain>
    </source>
</reference>
<proteinExistence type="predicted"/>
<dbReference type="SUPFAM" id="SSF52151">
    <property type="entry name" value="FabD/lysophospholipase-like"/>
    <property type="match status" value="1"/>
</dbReference>
<accession>A0A060T7R4</accession>
<organism evidence="6">
    <name type="scientific">Blastobotrys adeninivorans</name>
    <name type="common">Yeast</name>
    <name type="synonym">Arxula adeninivorans</name>
    <dbReference type="NCBI Taxonomy" id="409370"/>
    <lineage>
        <taxon>Eukaryota</taxon>
        <taxon>Fungi</taxon>
        <taxon>Dikarya</taxon>
        <taxon>Ascomycota</taxon>
        <taxon>Saccharomycotina</taxon>
        <taxon>Dipodascomycetes</taxon>
        <taxon>Dipodascales</taxon>
        <taxon>Trichomonascaceae</taxon>
        <taxon>Blastobotrys</taxon>
    </lineage>
</organism>
<name>A0A060T7R4_BLAAD</name>
<dbReference type="InterPro" id="IPR016036">
    <property type="entry name" value="Malonyl_transacylase_ACP-bd"/>
</dbReference>
<dbReference type="SMART" id="SM00827">
    <property type="entry name" value="PKS_AT"/>
    <property type="match status" value="1"/>
</dbReference>
<evidence type="ECO:0000256" key="4">
    <source>
        <dbReference type="ARBA" id="ARBA00048462"/>
    </source>
</evidence>
<dbReference type="Pfam" id="PF00698">
    <property type="entry name" value="Acyl_transf_1"/>
    <property type="match status" value="1"/>
</dbReference>
<dbReference type="PANTHER" id="PTHR42681:SF1">
    <property type="entry name" value="MALONYL-COA-ACYL CARRIER PROTEIN TRANSACYLASE, MITOCHONDRIAL"/>
    <property type="match status" value="1"/>
</dbReference>
<keyword evidence="2" id="KW-0808">Transferase</keyword>
<dbReference type="Gene3D" id="3.30.70.250">
    <property type="entry name" value="Malonyl-CoA ACP transacylase, ACP-binding"/>
    <property type="match status" value="1"/>
</dbReference>
<dbReference type="EMBL" id="HG937693">
    <property type="protein sequence ID" value="CDP35186.1"/>
    <property type="molecule type" value="Genomic_DNA"/>
</dbReference>
<dbReference type="GO" id="GO:0004314">
    <property type="term" value="F:[acyl-carrier-protein] S-malonyltransferase activity"/>
    <property type="evidence" value="ECO:0007669"/>
    <property type="project" value="UniProtKB-EC"/>
</dbReference>
<evidence type="ECO:0000256" key="2">
    <source>
        <dbReference type="ARBA" id="ARBA00022679"/>
    </source>
</evidence>
<dbReference type="SUPFAM" id="SSF55048">
    <property type="entry name" value="Probable ACP-binding domain of malonyl-CoA ACP transacylase"/>
    <property type="match status" value="1"/>
</dbReference>
<dbReference type="InterPro" id="IPR016035">
    <property type="entry name" value="Acyl_Trfase/lysoPLipase"/>
</dbReference>
<dbReference type="InterPro" id="IPR014043">
    <property type="entry name" value="Acyl_transferase_dom"/>
</dbReference>
<gene>
    <name evidence="6" type="ORF">GNLVRS02_ARAD1C29612g</name>
</gene>
<protein>
    <recommendedName>
        <fullName evidence="1">[acyl-carrier-protein] S-malonyltransferase</fullName>
        <ecNumber evidence="1">2.3.1.39</ecNumber>
    </recommendedName>
</protein>
<evidence type="ECO:0000259" key="5">
    <source>
        <dbReference type="SMART" id="SM00827"/>
    </source>
</evidence>
<evidence type="ECO:0000256" key="3">
    <source>
        <dbReference type="ARBA" id="ARBA00023315"/>
    </source>
</evidence>
<dbReference type="EC" id="2.3.1.39" evidence="1"/>
<dbReference type="PhylomeDB" id="A0A060T7R4"/>
<dbReference type="InterPro" id="IPR050858">
    <property type="entry name" value="Mal-CoA-ACP_Trans/PKS_FabD"/>
</dbReference>
<evidence type="ECO:0000256" key="1">
    <source>
        <dbReference type="ARBA" id="ARBA00013258"/>
    </source>
</evidence>
<reference evidence="6" key="2">
    <citation type="submission" date="2014-06" db="EMBL/GenBank/DDBJ databases">
        <title>The complete genome of Blastobotrys (Arxula) adeninivorans LS3 - a yeast of biotechnological interest.</title>
        <authorList>
            <person name="Kunze G."/>
            <person name="Gaillardin C."/>
            <person name="Czernicka M."/>
            <person name="Durrens P."/>
            <person name="Martin T."/>
            <person name="Boer E."/>
            <person name="Gabaldon T."/>
            <person name="Cruz J."/>
            <person name="Talla E."/>
            <person name="Marck C."/>
            <person name="Goffeau A."/>
            <person name="Barbe V."/>
            <person name="Baret P."/>
            <person name="Baronian K."/>
            <person name="Beier S."/>
            <person name="Bleykasten C."/>
            <person name="Bode R."/>
            <person name="Casaregola S."/>
            <person name="Despons L."/>
            <person name="Fairhead C."/>
            <person name="Giersberg M."/>
            <person name="Gierski P."/>
            <person name="Hahnel U."/>
            <person name="Hartmann A."/>
            <person name="Jankowska D."/>
            <person name="Jubin C."/>
            <person name="Jung P."/>
            <person name="Lafontaine I."/>
            <person name="Leh-Louis V."/>
            <person name="Lemaire M."/>
            <person name="Marcet-Houben M."/>
            <person name="Mascher M."/>
            <person name="Morel G."/>
            <person name="Richard G.-F."/>
            <person name="Riechen J."/>
            <person name="Sacerdot C."/>
            <person name="Sarkar A."/>
            <person name="Savel G."/>
            <person name="Schacherer J."/>
            <person name="Sherman D."/>
            <person name="Straub M.-L."/>
            <person name="Stein N."/>
            <person name="Thierry A."/>
            <person name="Trautwein-Schult A."/>
            <person name="Westhof E."/>
            <person name="Worch S."/>
            <person name="Dujon B."/>
            <person name="Souciet J.-L."/>
            <person name="Wincker P."/>
            <person name="Scholz U."/>
            <person name="Neuveglise N."/>
        </authorList>
    </citation>
    <scope>NUCLEOTIDE SEQUENCE</scope>
    <source>
        <strain evidence="6">LS3</strain>
    </source>
</reference>
<dbReference type="InterPro" id="IPR001227">
    <property type="entry name" value="Ac_transferase_dom_sf"/>
</dbReference>
<evidence type="ECO:0000313" key="6">
    <source>
        <dbReference type="EMBL" id="CDP35186.1"/>
    </source>
</evidence>
<dbReference type="PANTHER" id="PTHR42681">
    <property type="entry name" value="MALONYL-COA-ACYL CARRIER PROTEIN TRANSACYLASE, MITOCHONDRIAL"/>
    <property type="match status" value="1"/>
</dbReference>